<dbReference type="FunFam" id="1.10.225.10:FF:000008">
    <property type="entry name" value="Pulmonary surfactant-associated protein B"/>
    <property type="match status" value="1"/>
</dbReference>
<dbReference type="InterPro" id="IPR007856">
    <property type="entry name" value="SapB_1"/>
</dbReference>
<evidence type="ECO:0000256" key="6">
    <source>
        <dbReference type="ARBA" id="ARBA00022750"/>
    </source>
</evidence>
<dbReference type="PANTHER" id="PTHR11480">
    <property type="entry name" value="SAPOSIN-RELATED"/>
    <property type="match status" value="1"/>
</dbReference>
<evidence type="ECO:0000256" key="5">
    <source>
        <dbReference type="ARBA" id="ARBA00022737"/>
    </source>
</evidence>
<evidence type="ECO:0000256" key="3">
    <source>
        <dbReference type="ARBA" id="ARBA00022670"/>
    </source>
</evidence>
<evidence type="ECO:0000256" key="2">
    <source>
        <dbReference type="ARBA" id="ARBA00022525"/>
    </source>
</evidence>
<keyword evidence="3" id="KW-0645">Protease</keyword>
<dbReference type="PROSITE" id="PS50015">
    <property type="entry name" value="SAP_B"/>
    <property type="match status" value="2"/>
</dbReference>
<dbReference type="InterPro" id="IPR051428">
    <property type="entry name" value="Sphingo_Act-Surfact_Prot"/>
</dbReference>
<feature type="domain" description="Saposin B-type" evidence="13">
    <location>
        <begin position="124"/>
        <end position="204"/>
    </location>
</feature>
<evidence type="ECO:0000256" key="8">
    <source>
        <dbReference type="ARBA" id="ARBA00023157"/>
    </source>
</evidence>
<evidence type="ECO:0000256" key="4">
    <source>
        <dbReference type="ARBA" id="ARBA00022729"/>
    </source>
</evidence>
<evidence type="ECO:0000256" key="1">
    <source>
        <dbReference type="ARBA" id="ARBA00004239"/>
    </source>
</evidence>
<evidence type="ECO:0000256" key="9">
    <source>
        <dbReference type="ARBA" id="ARBA00023180"/>
    </source>
</evidence>
<dbReference type="GO" id="GO:0004190">
    <property type="term" value="F:aspartic-type endopeptidase activity"/>
    <property type="evidence" value="ECO:0007669"/>
    <property type="project" value="UniProtKB-KW"/>
</dbReference>
<dbReference type="Gene3D" id="1.10.225.10">
    <property type="entry name" value="Saposin-like"/>
    <property type="match status" value="2"/>
</dbReference>
<accession>A0A6P5Y247</accession>
<evidence type="ECO:0000256" key="11">
    <source>
        <dbReference type="ARBA" id="ARBA00041094"/>
    </source>
</evidence>
<keyword evidence="8" id="KW-1015">Disulfide bond</keyword>
<dbReference type="AlphaFoldDB" id="A0A6P5Y247"/>
<comment type="function">
    <text evidence="10">Pulmonary surfactant-associated proteins promote alveolar stability by lowering the surface tension at the air-liquid interface in the peripheral air spaces. SP-B increases the collapse pressure of palmitic acid to nearly 70 millinewtons per meter.</text>
</comment>
<keyword evidence="4" id="KW-0732">Signal</keyword>
<evidence type="ECO:0000256" key="10">
    <source>
        <dbReference type="ARBA" id="ARBA00037221"/>
    </source>
</evidence>
<dbReference type="InterPro" id="IPR011001">
    <property type="entry name" value="Saposin-like"/>
</dbReference>
<evidence type="ECO:0000313" key="14">
    <source>
        <dbReference type="Proteomes" id="UP000515121"/>
    </source>
</evidence>
<dbReference type="Pfam" id="PF05184">
    <property type="entry name" value="SapB_1"/>
    <property type="match status" value="2"/>
</dbReference>
<keyword evidence="9" id="KW-0325">Glycoprotein</keyword>
<dbReference type="KEGG" id="dzi:111287672"/>
<dbReference type="InterPro" id="IPR008139">
    <property type="entry name" value="SaposinB_dom"/>
</dbReference>
<dbReference type="GO" id="GO:0006629">
    <property type="term" value="P:lipid metabolic process"/>
    <property type="evidence" value="ECO:0007669"/>
    <property type="project" value="InterPro"/>
</dbReference>
<dbReference type="Pfam" id="PF03489">
    <property type="entry name" value="SapB_2"/>
    <property type="match status" value="2"/>
</dbReference>
<evidence type="ECO:0000259" key="13">
    <source>
        <dbReference type="PROSITE" id="PS50015"/>
    </source>
</evidence>
<dbReference type="GO" id="GO:0005576">
    <property type="term" value="C:extracellular region"/>
    <property type="evidence" value="ECO:0007669"/>
    <property type="project" value="UniProtKB-SubCell"/>
</dbReference>
<keyword evidence="2" id="KW-0964">Secreted</keyword>
<feature type="domain" description="Saposin B-type" evidence="13">
    <location>
        <begin position="38"/>
        <end position="117"/>
    </location>
</feature>
<keyword evidence="5" id="KW-0677">Repeat</keyword>
<keyword evidence="6" id="KW-0064">Aspartyl protease</keyword>
<dbReference type="PANTHER" id="PTHR11480:SF3">
    <property type="entry name" value="BCDNA.GH08312"/>
    <property type="match status" value="1"/>
</dbReference>
<evidence type="ECO:0000256" key="12">
    <source>
        <dbReference type="ARBA" id="ARBA00041785"/>
    </source>
</evidence>
<dbReference type="RefSeq" id="XP_022734081.1">
    <property type="nucleotide sequence ID" value="XM_022878346.1"/>
</dbReference>
<keyword evidence="14" id="KW-1185">Reference proteome</keyword>
<evidence type="ECO:0000256" key="7">
    <source>
        <dbReference type="ARBA" id="ARBA00023145"/>
    </source>
</evidence>
<organism evidence="14 15">
    <name type="scientific">Durio zibethinus</name>
    <name type="common">Durian</name>
    <dbReference type="NCBI Taxonomy" id="66656"/>
    <lineage>
        <taxon>Eukaryota</taxon>
        <taxon>Viridiplantae</taxon>
        <taxon>Streptophyta</taxon>
        <taxon>Embryophyta</taxon>
        <taxon>Tracheophyta</taxon>
        <taxon>Spermatophyta</taxon>
        <taxon>Magnoliopsida</taxon>
        <taxon>eudicotyledons</taxon>
        <taxon>Gunneridae</taxon>
        <taxon>Pentapetalae</taxon>
        <taxon>rosids</taxon>
        <taxon>malvids</taxon>
        <taxon>Malvales</taxon>
        <taxon>Malvaceae</taxon>
        <taxon>Helicteroideae</taxon>
        <taxon>Durio</taxon>
    </lineage>
</organism>
<dbReference type="Proteomes" id="UP000515121">
    <property type="component" value="Unplaced"/>
</dbReference>
<keyword evidence="6" id="KW-0378">Hydrolase</keyword>
<evidence type="ECO:0000313" key="15">
    <source>
        <dbReference type="RefSeq" id="XP_022734081.1"/>
    </source>
</evidence>
<name>A0A6P5Y247_DURZI</name>
<protein>
    <recommendedName>
        <fullName evidence="11">Pulmonary surfactant-associated protein B</fullName>
    </recommendedName>
    <alternativeName>
        <fullName evidence="12">Pulmonary surfactant-associated proteolipid SPL(Phe)</fullName>
    </alternativeName>
</protein>
<sequence>MVVRSLNDCSLKIHGIPSSAVQINQGQDAKVVDKVARNDNVCTLCEEFATESIDFLLQNHTRTEIVDMLHESCSSVSSFEKQCIRLVDYYVPLFSTEISSIQPEVFCQEVNLCQKVALISSQIREESCGMCHRAVSEVLFKLKDPDTQLEIIELLLKGCNSVQNYANKCKRIVFEYGPLILANLEKFLETTDVCSILHACNGAE</sequence>
<proteinExistence type="predicted"/>
<gene>
    <name evidence="15" type="primary">LOC111287672</name>
</gene>
<dbReference type="InterPro" id="IPR008138">
    <property type="entry name" value="SapB_2"/>
</dbReference>
<keyword evidence="7" id="KW-0865">Zymogen</keyword>
<comment type="subcellular location">
    <subcellularLocation>
        <location evidence="1">Secreted</location>
        <location evidence="1">Extracellular space</location>
    </subcellularLocation>
</comment>
<dbReference type="OrthoDB" id="69496at2759"/>
<dbReference type="SMART" id="SM00741">
    <property type="entry name" value="SapB"/>
    <property type="match status" value="2"/>
</dbReference>
<dbReference type="SUPFAM" id="SSF47862">
    <property type="entry name" value="Saposin"/>
    <property type="match status" value="2"/>
</dbReference>
<dbReference type="GO" id="GO:0006508">
    <property type="term" value="P:proteolysis"/>
    <property type="evidence" value="ECO:0007669"/>
    <property type="project" value="UniProtKB-KW"/>
</dbReference>
<dbReference type="GeneID" id="111287672"/>
<reference evidence="15" key="1">
    <citation type="submission" date="2025-08" db="UniProtKB">
        <authorList>
            <consortium name="RefSeq"/>
        </authorList>
    </citation>
    <scope>IDENTIFICATION</scope>
    <source>
        <tissue evidence="15">Fruit stalk</tissue>
    </source>
</reference>